<feature type="region of interest" description="Disordered" evidence="5">
    <location>
        <begin position="246"/>
        <end position="269"/>
    </location>
</feature>
<name>A0AA39VNT6_ACESA</name>
<accession>A0AA39VNT6</accession>
<keyword evidence="8" id="KW-1185">Reference proteome</keyword>
<feature type="domain" description="RanBP2-type" evidence="6">
    <location>
        <begin position="387"/>
        <end position="416"/>
    </location>
</feature>
<feature type="compositionally biased region" description="Basic and acidic residues" evidence="5">
    <location>
        <begin position="256"/>
        <end position="269"/>
    </location>
</feature>
<feature type="domain" description="RanBP2-type" evidence="6">
    <location>
        <begin position="354"/>
        <end position="383"/>
    </location>
</feature>
<evidence type="ECO:0000256" key="2">
    <source>
        <dbReference type="ARBA" id="ARBA00022771"/>
    </source>
</evidence>
<keyword evidence="2 4" id="KW-0863">Zinc-finger</keyword>
<dbReference type="Pfam" id="PF00641">
    <property type="entry name" value="Zn_ribbon_RanBP"/>
    <property type="match status" value="4"/>
</dbReference>
<reference evidence="7" key="1">
    <citation type="journal article" date="2022" name="Plant J.">
        <title>Strategies of tolerance reflected in two North American maple genomes.</title>
        <authorList>
            <person name="McEvoy S.L."/>
            <person name="Sezen U.U."/>
            <person name="Trouern-Trend A."/>
            <person name="McMahon S.M."/>
            <person name="Schaberg P.G."/>
            <person name="Yang J."/>
            <person name="Wegrzyn J.L."/>
            <person name="Swenson N.G."/>
        </authorList>
    </citation>
    <scope>NUCLEOTIDE SEQUENCE</scope>
    <source>
        <strain evidence="7">NS2018</strain>
    </source>
</reference>
<dbReference type="EMBL" id="JAUESC010000382">
    <property type="protein sequence ID" value="KAK0587575.1"/>
    <property type="molecule type" value="Genomic_DNA"/>
</dbReference>
<dbReference type="Gene3D" id="4.10.1060.10">
    <property type="entry name" value="Zinc finger, RanBP2-type"/>
    <property type="match status" value="4"/>
</dbReference>
<evidence type="ECO:0000313" key="7">
    <source>
        <dbReference type="EMBL" id="KAK0587575.1"/>
    </source>
</evidence>
<evidence type="ECO:0000256" key="5">
    <source>
        <dbReference type="SAM" id="MobiDB-lite"/>
    </source>
</evidence>
<dbReference type="GO" id="GO:0003729">
    <property type="term" value="F:mRNA binding"/>
    <property type="evidence" value="ECO:0007669"/>
    <property type="project" value="TreeGrafter"/>
</dbReference>
<evidence type="ECO:0000313" key="8">
    <source>
        <dbReference type="Proteomes" id="UP001168877"/>
    </source>
</evidence>
<dbReference type="SUPFAM" id="SSF90209">
    <property type="entry name" value="Ran binding protein zinc finger-like"/>
    <property type="match status" value="4"/>
</dbReference>
<keyword evidence="3" id="KW-0862">Zinc</keyword>
<evidence type="ECO:0000259" key="6">
    <source>
        <dbReference type="PROSITE" id="PS50199"/>
    </source>
</evidence>
<reference evidence="7" key="2">
    <citation type="submission" date="2023-06" db="EMBL/GenBank/DDBJ databases">
        <authorList>
            <person name="Swenson N.G."/>
            <person name="Wegrzyn J.L."/>
            <person name="Mcevoy S.L."/>
        </authorList>
    </citation>
    <scope>NUCLEOTIDE SEQUENCE</scope>
    <source>
        <strain evidence="7">NS2018</strain>
        <tissue evidence="7">Leaf</tissue>
    </source>
</reference>
<dbReference type="PROSITE" id="PS01358">
    <property type="entry name" value="ZF_RANBP2_1"/>
    <property type="match status" value="3"/>
</dbReference>
<gene>
    <name evidence="7" type="ORF">LWI29_025149</name>
</gene>
<dbReference type="PANTHER" id="PTHR23111">
    <property type="entry name" value="ZINC FINGER PROTEIN"/>
    <property type="match status" value="1"/>
</dbReference>
<sequence length="440" mass="49811">MSSSRLLFLGSSPFRTHKPLPFQHLFTTKPSPLSSLRFSRHCSSAAVDTVTAAVDTDAENSSSPLQHHHPWPEWVSFVDRLKTKGYFDGDNITNDATVSNSENFSVDYKDMNVVKDACLSFARDRYDIFKSLPVKDMQTLVGNGCPNLLRKAVNSAKRLRAHLRMDEGDVCSACNLRGSCDRAYVALKENEAAARTVDIVRILLFYALDPLVVAGGEKHPGGKNVDASVRKMFLELIKLSETAPDPSLPKAALRSPKKEKTVNRLDDEPSRDVEMKRGDWICPKCNFMNFSRNTQCRQCKEDGPKNVGVVDVEMKKGDWTCSKCNFMNFSRNKRCLKCKADGPNRVDVNEVEKKKGDWDCPQCGFLNFSSNKKCLRCPESRPKRQLNPGEWECPSCDFLNYRRNRDCLKCNGERPKRAATEYEDHTWSRPRVSDTFTGTH</sequence>
<protein>
    <recommendedName>
        <fullName evidence="6">RanBP2-type domain-containing protein</fullName>
    </recommendedName>
</protein>
<dbReference type="Proteomes" id="UP001168877">
    <property type="component" value="Unassembled WGS sequence"/>
</dbReference>
<comment type="caution">
    <text evidence="7">The sequence shown here is derived from an EMBL/GenBank/DDBJ whole genome shotgun (WGS) entry which is preliminary data.</text>
</comment>
<dbReference type="SMART" id="SM00547">
    <property type="entry name" value="ZnF_RBZ"/>
    <property type="match status" value="4"/>
</dbReference>
<organism evidence="7 8">
    <name type="scientific">Acer saccharum</name>
    <name type="common">Sugar maple</name>
    <dbReference type="NCBI Taxonomy" id="4024"/>
    <lineage>
        <taxon>Eukaryota</taxon>
        <taxon>Viridiplantae</taxon>
        <taxon>Streptophyta</taxon>
        <taxon>Embryophyta</taxon>
        <taxon>Tracheophyta</taxon>
        <taxon>Spermatophyta</taxon>
        <taxon>Magnoliopsida</taxon>
        <taxon>eudicotyledons</taxon>
        <taxon>Gunneridae</taxon>
        <taxon>Pentapetalae</taxon>
        <taxon>rosids</taxon>
        <taxon>malvids</taxon>
        <taxon>Sapindales</taxon>
        <taxon>Sapindaceae</taxon>
        <taxon>Hippocastanoideae</taxon>
        <taxon>Acereae</taxon>
        <taxon>Acer</taxon>
    </lineage>
</organism>
<keyword evidence="1" id="KW-0479">Metal-binding</keyword>
<feature type="domain" description="RanBP2-type" evidence="6">
    <location>
        <begin position="315"/>
        <end position="344"/>
    </location>
</feature>
<feature type="domain" description="RanBP2-type" evidence="6">
    <location>
        <begin position="276"/>
        <end position="305"/>
    </location>
</feature>
<dbReference type="GO" id="GO:0005737">
    <property type="term" value="C:cytoplasm"/>
    <property type="evidence" value="ECO:0007669"/>
    <property type="project" value="TreeGrafter"/>
</dbReference>
<dbReference type="PROSITE" id="PS50199">
    <property type="entry name" value="ZF_RANBP2_2"/>
    <property type="match status" value="4"/>
</dbReference>
<dbReference type="InterPro" id="IPR001876">
    <property type="entry name" value="Znf_RanBP2"/>
</dbReference>
<dbReference type="InterPro" id="IPR036443">
    <property type="entry name" value="Znf_RanBP2_sf"/>
</dbReference>
<evidence type="ECO:0000256" key="3">
    <source>
        <dbReference type="ARBA" id="ARBA00022833"/>
    </source>
</evidence>
<dbReference type="PANTHER" id="PTHR23111:SF40">
    <property type="entry name" value="RNA-BINDING PROTEIN INVOLVED IN HETEROCHROMATIN ASSEMBLY-RELATED"/>
    <property type="match status" value="1"/>
</dbReference>
<evidence type="ECO:0000256" key="1">
    <source>
        <dbReference type="ARBA" id="ARBA00022723"/>
    </source>
</evidence>
<evidence type="ECO:0000256" key="4">
    <source>
        <dbReference type="PROSITE-ProRule" id="PRU00322"/>
    </source>
</evidence>
<proteinExistence type="predicted"/>
<dbReference type="GO" id="GO:0008270">
    <property type="term" value="F:zinc ion binding"/>
    <property type="evidence" value="ECO:0007669"/>
    <property type="project" value="UniProtKB-KW"/>
</dbReference>
<dbReference type="AlphaFoldDB" id="A0AA39VNT6"/>